<sequence>MKPLHLLPPAVAIAASGIWLGLQQQSISTLEKETVLLRKHVDAAKQAAAGDHSSLAAARADGKKGKDPDAINWKDLADTMAKAEHGGMPDMRAMMKLQSKLMSLSGDELKAALDEIAALDLSKDARNSLENMLINLLAQKDPKLVLDRYLDRMNDSRNGFSGWQMANAFQQWARKDGAAAVAWLDAQVAAGKFESKSLDGKNDSRLKFESAAIAALLNSDVDAAGKRLSALPEDQRRELFEQGMFSNLKPGTEKNLAALVRSQVPEKEQPQALANSTGMLVHQGGYERVGKFLDEIDATPAERNEVVKRAASSQLQQLAQQGKVDREAVDKMREWAAQESSPESVDKITGESLGNIWNRDSKWQDSAKIVSDLYAEKPSDDLLISFLSGHQSSQASNKEAAVALAAKISDETKRAEVIANIQGREIHTSTTTSATIITE</sequence>
<protein>
    <submittedName>
        <fullName evidence="1">Uncharacterized protein</fullName>
    </submittedName>
</protein>
<dbReference type="EMBL" id="JBBUKT010000003">
    <property type="protein sequence ID" value="MEK7950901.1"/>
    <property type="molecule type" value="Genomic_DNA"/>
</dbReference>
<evidence type="ECO:0000313" key="1">
    <source>
        <dbReference type="EMBL" id="MEK7950901.1"/>
    </source>
</evidence>
<organism evidence="1 2">
    <name type="scientific">Luteolibacter soli</name>
    <dbReference type="NCBI Taxonomy" id="3135280"/>
    <lineage>
        <taxon>Bacteria</taxon>
        <taxon>Pseudomonadati</taxon>
        <taxon>Verrucomicrobiota</taxon>
        <taxon>Verrucomicrobiia</taxon>
        <taxon>Verrucomicrobiales</taxon>
        <taxon>Verrucomicrobiaceae</taxon>
        <taxon>Luteolibacter</taxon>
    </lineage>
</organism>
<proteinExistence type="predicted"/>
<dbReference type="Proteomes" id="UP001371305">
    <property type="component" value="Unassembled WGS sequence"/>
</dbReference>
<reference evidence="1 2" key="1">
    <citation type="submission" date="2024-04" db="EMBL/GenBank/DDBJ databases">
        <title>Luteolibacter sp. isolated from soil.</title>
        <authorList>
            <person name="An J."/>
        </authorList>
    </citation>
    <scope>NUCLEOTIDE SEQUENCE [LARGE SCALE GENOMIC DNA]</scope>
    <source>
        <strain evidence="1 2">Y139</strain>
    </source>
</reference>
<name>A0ABU9ATE8_9BACT</name>
<keyword evidence="2" id="KW-1185">Reference proteome</keyword>
<comment type="caution">
    <text evidence="1">The sequence shown here is derived from an EMBL/GenBank/DDBJ whole genome shotgun (WGS) entry which is preliminary data.</text>
</comment>
<gene>
    <name evidence="1" type="ORF">WKV53_10355</name>
</gene>
<accession>A0ABU9ATE8</accession>
<dbReference type="RefSeq" id="WP_341404502.1">
    <property type="nucleotide sequence ID" value="NZ_JBBUKT010000003.1"/>
</dbReference>
<evidence type="ECO:0000313" key="2">
    <source>
        <dbReference type="Proteomes" id="UP001371305"/>
    </source>
</evidence>